<evidence type="ECO:0000256" key="6">
    <source>
        <dbReference type="SAM" id="MobiDB-lite"/>
    </source>
</evidence>
<gene>
    <name evidence="7" type="ORF">Mal4_53650</name>
</gene>
<dbReference type="KEGG" id="mri:Mal4_53650"/>
<feature type="binding site" evidence="4">
    <location>
        <begin position="16"/>
        <end position="20"/>
    </location>
    <ligand>
        <name>ATP</name>
        <dbReference type="ChEBI" id="CHEBI:30616"/>
    </ligand>
</feature>
<keyword evidence="2 4" id="KW-0547">Nucleotide-binding</keyword>
<organism evidence="7 8">
    <name type="scientific">Maioricimonas rarisocia</name>
    <dbReference type="NCBI Taxonomy" id="2528026"/>
    <lineage>
        <taxon>Bacteria</taxon>
        <taxon>Pseudomonadati</taxon>
        <taxon>Planctomycetota</taxon>
        <taxon>Planctomycetia</taxon>
        <taxon>Planctomycetales</taxon>
        <taxon>Planctomycetaceae</taxon>
        <taxon>Maioricimonas</taxon>
    </lineage>
</organism>
<comment type="catalytic activity">
    <reaction evidence="5">
        <text>(6S)-5-formyl-5,6,7,8-tetrahydrofolate + ATP = (6R)-5,10-methenyltetrahydrofolate + ADP + phosphate</text>
        <dbReference type="Rhea" id="RHEA:10488"/>
        <dbReference type="ChEBI" id="CHEBI:30616"/>
        <dbReference type="ChEBI" id="CHEBI:43474"/>
        <dbReference type="ChEBI" id="CHEBI:57455"/>
        <dbReference type="ChEBI" id="CHEBI:57457"/>
        <dbReference type="ChEBI" id="CHEBI:456216"/>
        <dbReference type="EC" id="6.3.3.2"/>
    </reaction>
</comment>
<dbReference type="GO" id="GO:0005524">
    <property type="term" value="F:ATP binding"/>
    <property type="evidence" value="ECO:0007669"/>
    <property type="project" value="UniProtKB-KW"/>
</dbReference>
<keyword evidence="7" id="KW-0436">Ligase</keyword>
<sequence length="206" mass="23540">MTETAPGTDLPAAQRKQAIREQAHANRREQPDKDEVSRQITDRLMAMPEYQQAGTVMYYVDVRAEVRTRHALPDALASGKRIVVPWCNDEGELELFHLETMDELEIGMYRILEPKQDLRRLPEKQVPVEELDLIIVPGVGFDPQGGRTGHGKGYYDKLLENARAETPLVALAFECQMFDEIPMQSHDIYMDKVVTEARVYDGRGRQ</sequence>
<feature type="binding site" evidence="4">
    <location>
        <position position="60"/>
    </location>
    <ligand>
        <name>substrate</name>
    </ligand>
</feature>
<dbReference type="PIRSF" id="PIRSF006806">
    <property type="entry name" value="FTHF_cligase"/>
    <property type="match status" value="1"/>
</dbReference>
<feature type="region of interest" description="Disordered" evidence="6">
    <location>
        <begin position="1"/>
        <end position="36"/>
    </location>
</feature>
<dbReference type="Proteomes" id="UP000320496">
    <property type="component" value="Chromosome"/>
</dbReference>
<proteinExistence type="inferred from homology"/>
<name>A0A517ZET6_9PLAN</name>
<dbReference type="GO" id="GO:0030272">
    <property type="term" value="F:5-formyltetrahydrofolate cyclo-ligase activity"/>
    <property type="evidence" value="ECO:0007669"/>
    <property type="project" value="UniProtKB-EC"/>
</dbReference>
<dbReference type="GO" id="GO:0009396">
    <property type="term" value="P:folic acid-containing compound biosynthetic process"/>
    <property type="evidence" value="ECO:0007669"/>
    <property type="project" value="TreeGrafter"/>
</dbReference>
<dbReference type="GO" id="GO:0046872">
    <property type="term" value="F:metal ion binding"/>
    <property type="evidence" value="ECO:0007669"/>
    <property type="project" value="UniProtKB-KW"/>
</dbReference>
<feature type="compositionally biased region" description="Basic and acidic residues" evidence="6">
    <location>
        <begin position="18"/>
        <end position="36"/>
    </location>
</feature>
<evidence type="ECO:0000313" key="8">
    <source>
        <dbReference type="Proteomes" id="UP000320496"/>
    </source>
</evidence>
<dbReference type="AlphaFoldDB" id="A0A517ZET6"/>
<comment type="cofactor">
    <cofactor evidence="5">
        <name>Mg(2+)</name>
        <dbReference type="ChEBI" id="CHEBI:18420"/>
    </cofactor>
</comment>
<keyword evidence="5" id="KW-0460">Magnesium</keyword>
<dbReference type="InterPro" id="IPR037171">
    <property type="entry name" value="NagB/RpiA_transferase-like"/>
</dbReference>
<dbReference type="SUPFAM" id="SSF100950">
    <property type="entry name" value="NagB/RpiA/CoA transferase-like"/>
    <property type="match status" value="1"/>
</dbReference>
<dbReference type="PANTHER" id="PTHR23407">
    <property type="entry name" value="ATPASE INHIBITOR/5-FORMYLTETRAHYDROFOLATE CYCLO-LIGASE"/>
    <property type="match status" value="1"/>
</dbReference>
<evidence type="ECO:0000256" key="5">
    <source>
        <dbReference type="RuleBase" id="RU361279"/>
    </source>
</evidence>
<dbReference type="InterPro" id="IPR024185">
    <property type="entry name" value="FTHF_cligase-like_sf"/>
</dbReference>
<dbReference type="GO" id="GO:0035999">
    <property type="term" value="P:tetrahydrofolate interconversion"/>
    <property type="evidence" value="ECO:0007669"/>
    <property type="project" value="TreeGrafter"/>
</dbReference>
<keyword evidence="5" id="KW-0479">Metal-binding</keyword>
<evidence type="ECO:0000256" key="3">
    <source>
        <dbReference type="ARBA" id="ARBA00022840"/>
    </source>
</evidence>
<dbReference type="RefSeq" id="WP_145372230.1">
    <property type="nucleotide sequence ID" value="NZ_CP036275.1"/>
</dbReference>
<dbReference type="InterPro" id="IPR002698">
    <property type="entry name" value="FTHF_cligase"/>
</dbReference>
<evidence type="ECO:0000256" key="4">
    <source>
        <dbReference type="PIRSR" id="PIRSR006806-1"/>
    </source>
</evidence>
<dbReference type="NCBIfam" id="TIGR02727">
    <property type="entry name" value="MTHFS_bact"/>
    <property type="match status" value="1"/>
</dbReference>
<dbReference type="Pfam" id="PF01812">
    <property type="entry name" value="5-FTHF_cyc-lig"/>
    <property type="match status" value="1"/>
</dbReference>
<dbReference type="Gene3D" id="3.40.50.10420">
    <property type="entry name" value="NagB/RpiA/CoA transferase-like"/>
    <property type="match status" value="1"/>
</dbReference>
<keyword evidence="3 4" id="KW-0067">ATP-binding</keyword>
<dbReference type="PANTHER" id="PTHR23407:SF1">
    <property type="entry name" value="5-FORMYLTETRAHYDROFOLATE CYCLO-LIGASE"/>
    <property type="match status" value="1"/>
</dbReference>
<evidence type="ECO:0000313" key="7">
    <source>
        <dbReference type="EMBL" id="QDU41000.1"/>
    </source>
</evidence>
<accession>A0A517ZET6</accession>
<comment type="similarity">
    <text evidence="1 5">Belongs to the 5-formyltetrahydrofolate cyclo-ligase family.</text>
</comment>
<dbReference type="OrthoDB" id="9801938at2"/>
<protein>
    <recommendedName>
        <fullName evidence="5">5-formyltetrahydrofolate cyclo-ligase</fullName>
        <ecNumber evidence="5">6.3.3.2</ecNumber>
    </recommendedName>
</protein>
<dbReference type="EC" id="6.3.3.2" evidence="5"/>
<evidence type="ECO:0000256" key="1">
    <source>
        <dbReference type="ARBA" id="ARBA00010638"/>
    </source>
</evidence>
<dbReference type="EMBL" id="CP036275">
    <property type="protein sequence ID" value="QDU41000.1"/>
    <property type="molecule type" value="Genomic_DNA"/>
</dbReference>
<feature type="binding site" evidence="4">
    <location>
        <begin position="147"/>
        <end position="155"/>
    </location>
    <ligand>
        <name>ATP</name>
        <dbReference type="ChEBI" id="CHEBI:30616"/>
    </ligand>
</feature>
<feature type="binding site" evidence="4">
    <location>
        <position position="65"/>
    </location>
    <ligand>
        <name>substrate</name>
    </ligand>
</feature>
<evidence type="ECO:0000256" key="2">
    <source>
        <dbReference type="ARBA" id="ARBA00022741"/>
    </source>
</evidence>
<reference evidence="7 8" key="1">
    <citation type="submission" date="2019-02" db="EMBL/GenBank/DDBJ databases">
        <title>Deep-cultivation of Planctomycetes and their phenomic and genomic characterization uncovers novel biology.</title>
        <authorList>
            <person name="Wiegand S."/>
            <person name="Jogler M."/>
            <person name="Boedeker C."/>
            <person name="Pinto D."/>
            <person name="Vollmers J."/>
            <person name="Rivas-Marin E."/>
            <person name="Kohn T."/>
            <person name="Peeters S.H."/>
            <person name="Heuer A."/>
            <person name="Rast P."/>
            <person name="Oberbeckmann S."/>
            <person name="Bunk B."/>
            <person name="Jeske O."/>
            <person name="Meyerdierks A."/>
            <person name="Storesund J.E."/>
            <person name="Kallscheuer N."/>
            <person name="Luecker S."/>
            <person name="Lage O.M."/>
            <person name="Pohl T."/>
            <person name="Merkel B.J."/>
            <person name="Hornburger P."/>
            <person name="Mueller R.-W."/>
            <person name="Bruemmer F."/>
            <person name="Labrenz M."/>
            <person name="Spormann A.M."/>
            <person name="Op den Camp H."/>
            <person name="Overmann J."/>
            <person name="Amann R."/>
            <person name="Jetten M.S.M."/>
            <person name="Mascher T."/>
            <person name="Medema M.H."/>
            <person name="Devos D.P."/>
            <person name="Kaster A.-K."/>
            <person name="Ovreas L."/>
            <person name="Rohde M."/>
            <person name="Galperin M.Y."/>
            <person name="Jogler C."/>
        </authorList>
    </citation>
    <scope>NUCLEOTIDE SEQUENCE [LARGE SCALE GENOMIC DNA]</scope>
    <source>
        <strain evidence="7 8">Mal4</strain>
    </source>
</reference>
<keyword evidence="8" id="KW-1185">Reference proteome</keyword>